<dbReference type="NCBIfam" id="TIGR03425">
    <property type="entry name" value="urea_degr_2"/>
    <property type="match status" value="1"/>
</dbReference>
<dbReference type="PROSITE" id="PS50893">
    <property type="entry name" value="ABC_TRANSPORTER_2"/>
    <property type="match status" value="1"/>
</dbReference>
<dbReference type="SUPFAM" id="SSF52540">
    <property type="entry name" value="P-loop containing nucleoside triphosphate hydrolases"/>
    <property type="match status" value="1"/>
</dbReference>
<gene>
    <name evidence="6" type="ORF">ALQ74_04733</name>
</gene>
<accession>A0A3M3FR74</accession>
<dbReference type="InterPro" id="IPR018959">
    <property type="entry name" value="DUF1989"/>
</dbReference>
<dbReference type="InterPro" id="IPR017792">
    <property type="entry name" value="UAAP1"/>
</dbReference>
<feature type="domain" description="ABC transporter" evidence="5">
    <location>
        <begin position="33"/>
        <end position="270"/>
    </location>
</feature>
<organism evidence="6 7">
    <name type="scientific">Pseudomonas savastanoi pv. glycinea</name>
    <name type="common">Pseudomonas syringae pv. glycinea</name>
    <dbReference type="NCBI Taxonomy" id="318"/>
    <lineage>
        <taxon>Bacteria</taxon>
        <taxon>Pseudomonadati</taxon>
        <taxon>Pseudomonadota</taxon>
        <taxon>Gammaproteobacteria</taxon>
        <taxon>Pseudomonadales</taxon>
        <taxon>Pseudomonadaceae</taxon>
        <taxon>Pseudomonas</taxon>
    </lineage>
</organism>
<name>A0A3M3FR74_PSESG</name>
<protein>
    <submittedName>
        <fullName evidence="6">ABC transporter, ATP-binding protein</fullName>
    </submittedName>
</protein>
<dbReference type="InterPro" id="IPR027417">
    <property type="entry name" value="P-loop_NTPase"/>
</dbReference>
<dbReference type="GO" id="GO:0005524">
    <property type="term" value="F:ATP binding"/>
    <property type="evidence" value="ECO:0007669"/>
    <property type="project" value="UniProtKB-KW"/>
</dbReference>
<keyword evidence="2" id="KW-0547">Nucleotide-binding</keyword>
<proteinExistence type="predicted"/>
<keyword evidence="1" id="KW-0813">Transport</keyword>
<dbReference type="EMBL" id="RBOM01000167">
    <property type="protein sequence ID" value="RMM63552.1"/>
    <property type="molecule type" value="Genomic_DNA"/>
</dbReference>
<dbReference type="Pfam" id="PF00005">
    <property type="entry name" value="ABC_tran"/>
    <property type="match status" value="1"/>
</dbReference>
<feature type="compositionally biased region" description="Basic residues" evidence="4">
    <location>
        <begin position="226"/>
        <end position="236"/>
    </location>
</feature>
<dbReference type="AlphaFoldDB" id="A0A3M3FR74"/>
<evidence type="ECO:0000256" key="3">
    <source>
        <dbReference type="ARBA" id="ARBA00022840"/>
    </source>
</evidence>
<dbReference type="InterPro" id="IPR017871">
    <property type="entry name" value="ABC_transporter-like_CS"/>
</dbReference>
<evidence type="ECO:0000259" key="5">
    <source>
        <dbReference type="PROSITE" id="PS50893"/>
    </source>
</evidence>
<sequence>MDHPACLADGLGPQSPDPTRLSLVRRGADMSFISVRNVWQQYDDQVVLEGLNLDVAEGEFCTLVGASGCGKSTFLRLLLGQETPSRGLITLDGKALRNEPDASRGVVFQRYSVFPHLSVLDNVALGLELPRSAWLGRLFGQAKSEAREHAAQLLGKVGLGHALDKYPTQLSGGMQQRLAIAQALIMKPPRAAAGRAVRRARPRYPQGHASPAAGPVARNETDRVHGHPRPVRRLQPRHPPAGIRQGPPRPARARSLWRAHHLRHPPQQRTPRRARRHRFAAQRFRGARSMTDSTTLYPVFAEELLPGGGHRSFILKRGELLRLTDLHGNANVSLTLLNAHEKTERLNLPDSLKCQHTARLSNGHCLYSDMGRVLAAIVTDTCGWSDSIGGVLNAQEVAEKYGQGRYQELRNGFFRNGVDNLLVELGKWGLGLSDLLMTLNLFSRVDVDEAGILHFAPNNSKAGNYIELYAPMDTLVVLTALQHPMDPNPEYAPQPLRLSWMKADASVAEHCRTSRPENERGFINTDRLFA</sequence>
<dbReference type="PANTHER" id="PTHR42781:SF4">
    <property type="entry name" value="SPERMIDINE_PUTRESCINE IMPORT ATP-BINDING PROTEIN POTA"/>
    <property type="match status" value="1"/>
</dbReference>
<evidence type="ECO:0000256" key="2">
    <source>
        <dbReference type="ARBA" id="ARBA00022741"/>
    </source>
</evidence>
<evidence type="ECO:0000256" key="4">
    <source>
        <dbReference type="SAM" id="MobiDB-lite"/>
    </source>
</evidence>
<comment type="caution">
    <text evidence="6">The sequence shown here is derived from an EMBL/GenBank/DDBJ whole genome shotgun (WGS) entry which is preliminary data.</text>
</comment>
<evidence type="ECO:0000313" key="7">
    <source>
        <dbReference type="Proteomes" id="UP000279057"/>
    </source>
</evidence>
<dbReference type="GO" id="GO:0016887">
    <property type="term" value="F:ATP hydrolysis activity"/>
    <property type="evidence" value="ECO:0007669"/>
    <property type="project" value="InterPro"/>
</dbReference>
<dbReference type="Proteomes" id="UP000279057">
    <property type="component" value="Unassembled WGS sequence"/>
</dbReference>
<evidence type="ECO:0000256" key="1">
    <source>
        <dbReference type="ARBA" id="ARBA00022448"/>
    </source>
</evidence>
<evidence type="ECO:0000313" key="6">
    <source>
        <dbReference type="EMBL" id="RMM63552.1"/>
    </source>
</evidence>
<dbReference type="InterPro" id="IPR003439">
    <property type="entry name" value="ABC_transporter-like_ATP-bd"/>
</dbReference>
<reference evidence="6 7" key="1">
    <citation type="submission" date="2018-08" db="EMBL/GenBank/DDBJ databases">
        <title>Recombination of ecologically and evolutionarily significant loci maintains genetic cohesion in the Pseudomonas syringae species complex.</title>
        <authorList>
            <person name="Dillon M."/>
            <person name="Thakur S."/>
            <person name="Almeida R.N.D."/>
            <person name="Weir B.S."/>
            <person name="Guttman D.S."/>
        </authorList>
    </citation>
    <scope>NUCLEOTIDE SEQUENCE [LARGE SCALE GENOMIC DNA]</scope>
    <source>
        <strain evidence="6 7">ICMP 4332</strain>
    </source>
</reference>
<feature type="region of interest" description="Disordered" evidence="4">
    <location>
        <begin position="201"/>
        <end position="254"/>
    </location>
</feature>
<dbReference type="Gene3D" id="3.40.50.300">
    <property type="entry name" value="P-loop containing nucleotide triphosphate hydrolases"/>
    <property type="match status" value="1"/>
</dbReference>
<keyword evidence="3 6" id="KW-0067">ATP-binding</keyword>
<dbReference type="Pfam" id="PF09347">
    <property type="entry name" value="DUF1989"/>
    <property type="match status" value="1"/>
</dbReference>
<dbReference type="PROSITE" id="PS00211">
    <property type="entry name" value="ABC_TRANSPORTER_1"/>
    <property type="match status" value="1"/>
</dbReference>
<dbReference type="InterPro" id="IPR050093">
    <property type="entry name" value="ABC_SmlMolc_Importer"/>
</dbReference>
<dbReference type="PANTHER" id="PTHR42781">
    <property type="entry name" value="SPERMIDINE/PUTRESCINE IMPORT ATP-BINDING PROTEIN POTA"/>
    <property type="match status" value="1"/>
</dbReference>